<evidence type="ECO:0000256" key="1">
    <source>
        <dbReference type="ARBA" id="ARBA00004196"/>
    </source>
</evidence>
<organism evidence="6">
    <name type="scientific">marine sediment metagenome</name>
    <dbReference type="NCBI Taxonomy" id="412755"/>
    <lineage>
        <taxon>unclassified sequences</taxon>
        <taxon>metagenomes</taxon>
        <taxon>ecological metagenomes</taxon>
    </lineage>
</organism>
<keyword evidence="3" id="KW-0813">Transport</keyword>
<dbReference type="SUPFAM" id="SSF53850">
    <property type="entry name" value="Periplasmic binding protein-like II"/>
    <property type="match status" value="1"/>
</dbReference>
<dbReference type="GO" id="GO:0015833">
    <property type="term" value="P:peptide transport"/>
    <property type="evidence" value="ECO:0007669"/>
    <property type="project" value="TreeGrafter"/>
</dbReference>
<gene>
    <name evidence="6" type="ORF">S01H4_37204</name>
</gene>
<evidence type="ECO:0000259" key="5">
    <source>
        <dbReference type="Pfam" id="PF00496"/>
    </source>
</evidence>
<reference evidence="6" key="1">
    <citation type="journal article" date="2014" name="Front. Microbiol.">
        <title>High frequency of phylogenetically diverse reductive dehalogenase-homologous genes in deep subseafloor sedimentary metagenomes.</title>
        <authorList>
            <person name="Kawai M."/>
            <person name="Futagami T."/>
            <person name="Toyoda A."/>
            <person name="Takaki Y."/>
            <person name="Nishi S."/>
            <person name="Hori S."/>
            <person name="Arai W."/>
            <person name="Tsubouchi T."/>
            <person name="Morono Y."/>
            <person name="Uchiyama I."/>
            <person name="Ito T."/>
            <person name="Fujiyama A."/>
            <person name="Inagaki F."/>
            <person name="Takami H."/>
        </authorList>
    </citation>
    <scope>NUCLEOTIDE SEQUENCE</scope>
    <source>
        <strain evidence="6">Expedition CK06-06</strain>
    </source>
</reference>
<accession>X1BTK5</accession>
<evidence type="ECO:0000256" key="4">
    <source>
        <dbReference type="ARBA" id="ARBA00022729"/>
    </source>
</evidence>
<evidence type="ECO:0000256" key="3">
    <source>
        <dbReference type="ARBA" id="ARBA00022448"/>
    </source>
</evidence>
<dbReference type="Pfam" id="PF00496">
    <property type="entry name" value="SBP_bac_5"/>
    <property type="match status" value="1"/>
</dbReference>
<dbReference type="EMBL" id="BART01019966">
    <property type="protein sequence ID" value="GAG98410.1"/>
    <property type="molecule type" value="Genomic_DNA"/>
</dbReference>
<proteinExistence type="inferred from homology"/>
<dbReference type="Gene3D" id="3.10.105.10">
    <property type="entry name" value="Dipeptide-binding Protein, Domain 3"/>
    <property type="match status" value="1"/>
</dbReference>
<feature type="non-terminal residue" evidence="6">
    <location>
        <position position="1"/>
    </location>
</feature>
<name>X1BTK5_9ZZZZ</name>
<evidence type="ECO:0000313" key="6">
    <source>
        <dbReference type="EMBL" id="GAG98410.1"/>
    </source>
</evidence>
<dbReference type="GO" id="GO:0030313">
    <property type="term" value="C:cell envelope"/>
    <property type="evidence" value="ECO:0007669"/>
    <property type="project" value="UniProtKB-SubCell"/>
</dbReference>
<comment type="similarity">
    <text evidence="2">Belongs to the bacterial solute-binding protein 5 family.</text>
</comment>
<dbReference type="PANTHER" id="PTHR30290">
    <property type="entry name" value="PERIPLASMIC BINDING COMPONENT OF ABC TRANSPORTER"/>
    <property type="match status" value="1"/>
</dbReference>
<evidence type="ECO:0000256" key="2">
    <source>
        <dbReference type="ARBA" id="ARBA00005695"/>
    </source>
</evidence>
<comment type="caution">
    <text evidence="6">The sequence shown here is derived from an EMBL/GenBank/DDBJ whole genome shotgun (WGS) entry which is preliminary data.</text>
</comment>
<dbReference type="Gene3D" id="3.40.190.10">
    <property type="entry name" value="Periplasmic binding protein-like II"/>
    <property type="match status" value="1"/>
</dbReference>
<comment type="subcellular location">
    <subcellularLocation>
        <location evidence="1">Cell envelope</location>
    </subcellularLocation>
</comment>
<keyword evidence="4" id="KW-0732">Signal</keyword>
<dbReference type="InterPro" id="IPR000914">
    <property type="entry name" value="SBP_5_dom"/>
</dbReference>
<dbReference type="PANTHER" id="PTHR30290:SF10">
    <property type="entry name" value="PERIPLASMIC OLIGOPEPTIDE-BINDING PROTEIN-RELATED"/>
    <property type="match status" value="1"/>
</dbReference>
<protein>
    <recommendedName>
        <fullName evidence="5">Solute-binding protein family 5 domain-containing protein</fullName>
    </recommendedName>
</protein>
<sequence length="195" mass="22663">YNPKRAAELVKAAEKVYGGKLPTLKLSMGGADTLARQMGQFWQRCFKEVGLEVEVEHMDWPTFLDKIHTKSAQMFTLGWIADYPDAENFLQLFYSKNASPGPNNFNYSNPEFDRLYEQVAVMGDAAERTELYRKAERIVIEDCPAAFINHRVAYVLYHDWVANYKPHVFQYGLAKYRQIDKAKRAGYKKLLKRHK</sequence>
<dbReference type="GO" id="GO:1904680">
    <property type="term" value="F:peptide transmembrane transporter activity"/>
    <property type="evidence" value="ECO:0007669"/>
    <property type="project" value="TreeGrafter"/>
</dbReference>
<feature type="domain" description="Solute-binding protein family 5" evidence="5">
    <location>
        <begin position="1"/>
        <end position="98"/>
    </location>
</feature>
<dbReference type="AlphaFoldDB" id="X1BTK5"/>
<dbReference type="InterPro" id="IPR039424">
    <property type="entry name" value="SBP_5"/>
</dbReference>